<dbReference type="Pfam" id="PF07681">
    <property type="entry name" value="DoxX"/>
    <property type="match status" value="1"/>
</dbReference>
<organism evidence="8 9">
    <name type="scientific">Alteraurantiacibacter aquimixticola</name>
    <dbReference type="NCBI Taxonomy" id="2489173"/>
    <lineage>
        <taxon>Bacteria</taxon>
        <taxon>Pseudomonadati</taxon>
        <taxon>Pseudomonadota</taxon>
        <taxon>Alphaproteobacteria</taxon>
        <taxon>Sphingomonadales</taxon>
        <taxon>Erythrobacteraceae</taxon>
        <taxon>Alteraurantiacibacter</taxon>
    </lineage>
</organism>
<evidence type="ECO:0000256" key="7">
    <source>
        <dbReference type="SAM" id="Phobius"/>
    </source>
</evidence>
<evidence type="ECO:0000256" key="3">
    <source>
        <dbReference type="ARBA" id="ARBA00022475"/>
    </source>
</evidence>
<evidence type="ECO:0000256" key="4">
    <source>
        <dbReference type="ARBA" id="ARBA00022692"/>
    </source>
</evidence>
<keyword evidence="3" id="KW-1003">Cell membrane</keyword>
<dbReference type="InterPro" id="IPR051907">
    <property type="entry name" value="DoxX-like_oxidoreductase"/>
</dbReference>
<evidence type="ECO:0000313" key="9">
    <source>
        <dbReference type="Proteomes" id="UP000309389"/>
    </source>
</evidence>
<dbReference type="Proteomes" id="UP000309389">
    <property type="component" value="Unassembled WGS sequence"/>
</dbReference>
<dbReference type="OrthoDB" id="9810206at2"/>
<keyword evidence="6 7" id="KW-0472">Membrane</keyword>
<evidence type="ECO:0000256" key="5">
    <source>
        <dbReference type="ARBA" id="ARBA00022989"/>
    </source>
</evidence>
<evidence type="ECO:0000256" key="6">
    <source>
        <dbReference type="ARBA" id="ARBA00023136"/>
    </source>
</evidence>
<feature type="transmembrane region" description="Helical" evidence="7">
    <location>
        <begin position="92"/>
        <end position="112"/>
    </location>
</feature>
<comment type="caution">
    <text evidence="8">The sequence shown here is derived from an EMBL/GenBank/DDBJ whole genome shotgun (WGS) entry which is preliminary data.</text>
</comment>
<sequence>MNIDNIADRAVPAGSLQAVSQPVASWLQLTGRAGLAAIFILSGLSKIAAPEATIGYIASVGLPLPELALVGAIVVEVIGGLALVLGYRTKAVAGVLALFSLATAIAFHADLADQNQFIHFFKNVAMAGGLAQVVAAGAGRLSLDSRR</sequence>
<dbReference type="GO" id="GO:0005886">
    <property type="term" value="C:plasma membrane"/>
    <property type="evidence" value="ECO:0007669"/>
    <property type="project" value="UniProtKB-SubCell"/>
</dbReference>
<keyword evidence="9" id="KW-1185">Reference proteome</keyword>
<keyword evidence="5 7" id="KW-1133">Transmembrane helix</keyword>
<evidence type="ECO:0000256" key="1">
    <source>
        <dbReference type="ARBA" id="ARBA00004651"/>
    </source>
</evidence>
<gene>
    <name evidence="8" type="ORF">E5222_01345</name>
</gene>
<dbReference type="PANTHER" id="PTHR33452:SF1">
    <property type="entry name" value="INNER MEMBRANE PROTEIN YPHA-RELATED"/>
    <property type="match status" value="1"/>
</dbReference>
<evidence type="ECO:0000256" key="2">
    <source>
        <dbReference type="ARBA" id="ARBA00006679"/>
    </source>
</evidence>
<keyword evidence="4 7" id="KW-0812">Transmembrane</keyword>
<protein>
    <submittedName>
        <fullName evidence="8">DoxX family protein</fullName>
    </submittedName>
</protein>
<feature type="transmembrane region" description="Helical" evidence="7">
    <location>
        <begin position="67"/>
        <end position="85"/>
    </location>
</feature>
<comment type="subcellular location">
    <subcellularLocation>
        <location evidence="1">Cell membrane</location>
        <topology evidence="1">Multi-pass membrane protein</topology>
    </subcellularLocation>
</comment>
<evidence type="ECO:0000313" key="8">
    <source>
        <dbReference type="EMBL" id="TIX51154.1"/>
    </source>
</evidence>
<name>A0A4T3F4A7_9SPHN</name>
<reference evidence="8 9" key="1">
    <citation type="submission" date="2019-04" db="EMBL/GenBank/DDBJ databases">
        <title>Altererythrobacter aquimixticola sp. nov., isolated from sediment of junction between the ocean and a freshwater spring.</title>
        <authorList>
            <person name="Yoon J.-H."/>
        </authorList>
    </citation>
    <scope>NUCLEOTIDE SEQUENCE [LARGE SCALE GENOMIC DNA]</scope>
    <source>
        <strain evidence="8 9">SSKS-13</strain>
    </source>
</reference>
<dbReference type="EMBL" id="SSHH01000001">
    <property type="protein sequence ID" value="TIX51154.1"/>
    <property type="molecule type" value="Genomic_DNA"/>
</dbReference>
<accession>A0A4T3F4A7</accession>
<dbReference type="InterPro" id="IPR032808">
    <property type="entry name" value="DoxX"/>
</dbReference>
<dbReference type="PANTHER" id="PTHR33452">
    <property type="entry name" value="OXIDOREDUCTASE CATD-RELATED"/>
    <property type="match status" value="1"/>
</dbReference>
<comment type="similarity">
    <text evidence="2">Belongs to the DoxX family.</text>
</comment>
<feature type="transmembrane region" description="Helical" evidence="7">
    <location>
        <begin position="124"/>
        <end position="143"/>
    </location>
</feature>
<proteinExistence type="inferred from homology"/>
<dbReference type="AlphaFoldDB" id="A0A4T3F4A7"/>